<feature type="compositionally biased region" description="Polar residues" evidence="1">
    <location>
        <begin position="255"/>
        <end position="264"/>
    </location>
</feature>
<evidence type="ECO:0000313" key="2">
    <source>
        <dbReference type="EMBL" id="SLM38660.1"/>
    </source>
</evidence>
<dbReference type="EMBL" id="FWEW01002652">
    <property type="protein sequence ID" value="SLM38660.1"/>
    <property type="molecule type" value="Genomic_DNA"/>
</dbReference>
<sequence length="699" mass="77376">MCQPSLPNLALPCGPTSKTDWSAYLAWVENNLSYRERTEDNVLLINDMVKVLSASAAASYISFPHLAGPAEWAVLLFYDLPVTKAGAVVGSEVYVLGYDLLEEKFIVVRFEECPVGLRELAVGWREKGSEMCRRSFQEIDRVLDDPKLADKVSPKWERDFGSRVLPEWKEELGLKICALLFITQFVLDYQNTFNLDLHEVWHLQALLTAWRRKIGRGWFATKKTTALDLSDPGMPSGSSASPVDGSFDGPEGSPGSVTFSFGNPNSKKEKKELLASLASYKITLSRGNTYKRRPEQCIYDEEDEEGWGALEAWAASHQGSAVKLAGSNSGKIPSGSNFESIRYTTSSDEGISPTTTFANPPEDVPSLVPLLELSHHSSSDATADDGRTKLNTPCQTHLEGSSVVAIASALKELVEKRPALDSAKNQKKLRELLAELVNEAEAIPLEVQREVIVPTDGRRMDCEAVHEAITGVLHVGSAEETKEANGLSGEEIDLDEGYSEGKSYLAMTKRAFRSVFWPAWKLAFTPKNITSGYAKTGIFPYNPSLVLDIITKPQPTEPYVASGSLKISMTGHAVCRLQKAYKKAPSEPLVAKLFRANKCLAAKNSIGTHMILGLTATLREEKRRRKRDKRLNLLGEEESGPQFFSSGRVTAVETWQAEKEEEEQQHRQDIKSQKALMAFKKLQKEEEKLQKAAAAVEKQ</sequence>
<dbReference type="AlphaFoldDB" id="A0A1W5D6P2"/>
<protein>
    <submittedName>
        <fullName evidence="2">Uncharacterized protein</fullName>
    </submittedName>
</protein>
<dbReference type="Proteomes" id="UP000192927">
    <property type="component" value="Unassembled WGS sequence"/>
</dbReference>
<accession>A0A1W5D6P2</accession>
<proteinExistence type="predicted"/>
<evidence type="ECO:0000313" key="3">
    <source>
        <dbReference type="Proteomes" id="UP000192927"/>
    </source>
</evidence>
<reference evidence="3" key="1">
    <citation type="submission" date="2017-03" db="EMBL/GenBank/DDBJ databases">
        <authorList>
            <person name="Sharma R."/>
            <person name="Thines M."/>
        </authorList>
    </citation>
    <scope>NUCLEOTIDE SEQUENCE [LARGE SCALE GENOMIC DNA]</scope>
</reference>
<name>A0A1W5D6P2_9LECA</name>
<keyword evidence="3" id="KW-1185">Reference proteome</keyword>
<organism evidence="2 3">
    <name type="scientific">Lasallia pustulata</name>
    <dbReference type="NCBI Taxonomy" id="136370"/>
    <lineage>
        <taxon>Eukaryota</taxon>
        <taxon>Fungi</taxon>
        <taxon>Dikarya</taxon>
        <taxon>Ascomycota</taxon>
        <taxon>Pezizomycotina</taxon>
        <taxon>Lecanoromycetes</taxon>
        <taxon>OSLEUM clade</taxon>
        <taxon>Umbilicariomycetidae</taxon>
        <taxon>Umbilicariales</taxon>
        <taxon>Umbilicariaceae</taxon>
        <taxon>Lasallia</taxon>
    </lineage>
</organism>
<feature type="region of interest" description="Disordered" evidence="1">
    <location>
        <begin position="230"/>
        <end position="264"/>
    </location>
</feature>
<evidence type="ECO:0000256" key="1">
    <source>
        <dbReference type="SAM" id="MobiDB-lite"/>
    </source>
</evidence>